<protein>
    <submittedName>
        <fullName evidence="2">DUF5130 domain-containing protein</fullName>
    </submittedName>
</protein>
<accession>A0ABS8PD19</accession>
<evidence type="ECO:0000313" key="3">
    <source>
        <dbReference type="Proteomes" id="UP001199469"/>
    </source>
</evidence>
<organism evidence="2 3">
    <name type="scientific">Actinomycetospora endophytica</name>
    <dbReference type="NCBI Taxonomy" id="2291215"/>
    <lineage>
        <taxon>Bacteria</taxon>
        <taxon>Bacillati</taxon>
        <taxon>Actinomycetota</taxon>
        <taxon>Actinomycetes</taxon>
        <taxon>Pseudonocardiales</taxon>
        <taxon>Pseudonocardiaceae</taxon>
        <taxon>Actinomycetospora</taxon>
    </lineage>
</organism>
<proteinExistence type="predicted"/>
<dbReference type="Proteomes" id="UP001199469">
    <property type="component" value="Unassembled WGS sequence"/>
</dbReference>
<feature type="region of interest" description="Disordered" evidence="1">
    <location>
        <begin position="1"/>
        <end position="43"/>
    </location>
</feature>
<sequence>MAPGDLARPQAGPGETPAVTSAGLAEEPVSGHARVPTASGRVSEATEVLAEDKRVPFSPSQLSRIDEALTRTSAETGLLFTLWVGELGGRSRERAEELHATLGDEAAEAVLIAVSPGERVVEVVTGEESVRRVDDQGAKIAVGQMVSRFTESDLVGGIVEGLRVLGDHAGSAPRM</sequence>
<dbReference type="InterPro" id="IPR033437">
    <property type="entry name" value="DUF5130"/>
</dbReference>
<name>A0ABS8PD19_9PSEU</name>
<dbReference type="Gene3D" id="3.10.310.50">
    <property type="match status" value="1"/>
</dbReference>
<comment type="caution">
    <text evidence="2">The sequence shown here is derived from an EMBL/GenBank/DDBJ whole genome shotgun (WGS) entry which is preliminary data.</text>
</comment>
<evidence type="ECO:0000313" key="2">
    <source>
        <dbReference type="EMBL" id="MCD2195311.1"/>
    </source>
</evidence>
<evidence type="ECO:0000256" key="1">
    <source>
        <dbReference type="SAM" id="MobiDB-lite"/>
    </source>
</evidence>
<keyword evidence="3" id="KW-1185">Reference proteome</keyword>
<gene>
    <name evidence="2" type="ORF">LQ327_18240</name>
</gene>
<dbReference type="RefSeq" id="WP_230736308.1">
    <property type="nucleotide sequence ID" value="NZ_JAJNDB010000004.1"/>
</dbReference>
<dbReference type="Pfam" id="PF17174">
    <property type="entry name" value="DUF5130"/>
    <property type="match status" value="1"/>
</dbReference>
<dbReference type="EMBL" id="JAJNDB010000004">
    <property type="protein sequence ID" value="MCD2195311.1"/>
    <property type="molecule type" value="Genomic_DNA"/>
</dbReference>
<reference evidence="2 3" key="1">
    <citation type="submission" date="2021-11" db="EMBL/GenBank/DDBJ databases">
        <title>Draft genome sequence of Actinomycetospora sp. SF1 isolated from the rhizosphere soil.</title>
        <authorList>
            <person name="Duangmal K."/>
            <person name="Chantavorakit T."/>
        </authorList>
    </citation>
    <scope>NUCLEOTIDE SEQUENCE [LARGE SCALE GENOMIC DNA]</scope>
    <source>
        <strain evidence="2 3">TBRC 5722</strain>
    </source>
</reference>